<gene>
    <name evidence="1" type="ORF">ACFOUW_00690</name>
</gene>
<dbReference type="Proteomes" id="UP001595699">
    <property type="component" value="Unassembled WGS sequence"/>
</dbReference>
<protein>
    <submittedName>
        <fullName evidence="1">N-acetyltransferase</fullName>
    </submittedName>
</protein>
<sequence>MITLTTVAERPEYADRLYEFEDTWPTFMAKDLLANALFWQVAHAFPAYCVVALDPSGAVVGRGRSAPFGLAERGGELPDGGWDAVLLRAFYDQAQKNVADAVSALEVAISPAYLGQGLSGRILSAMREAAAGQGHRELFAPVRPTAKHEQPSLSMAEYVQLVRPDGLPVDPWLRVHARAGASIVKVAPRSMTISGSLAEWREWTGLPFDTDGPVTVPQALIPVHCDTTHDYAVYVEPNVWMRHPL</sequence>
<reference evidence="2" key="1">
    <citation type="journal article" date="2019" name="Int. J. Syst. Evol. Microbiol.">
        <title>The Global Catalogue of Microorganisms (GCM) 10K type strain sequencing project: providing services to taxonomists for standard genome sequencing and annotation.</title>
        <authorList>
            <consortium name="The Broad Institute Genomics Platform"/>
            <consortium name="The Broad Institute Genome Sequencing Center for Infectious Disease"/>
            <person name="Wu L."/>
            <person name="Ma J."/>
        </authorList>
    </citation>
    <scope>NUCLEOTIDE SEQUENCE [LARGE SCALE GENOMIC DNA]</scope>
    <source>
        <strain evidence="2">CGMCC 4.7241</strain>
    </source>
</reference>
<name>A0ABV7Y3K9_9ACTN</name>
<dbReference type="SUPFAM" id="SSF55729">
    <property type="entry name" value="Acyl-CoA N-acyltransferases (Nat)"/>
    <property type="match status" value="1"/>
</dbReference>
<dbReference type="RefSeq" id="WP_307782683.1">
    <property type="nucleotide sequence ID" value="NZ_JAFBCM010000001.1"/>
</dbReference>
<keyword evidence="2" id="KW-1185">Reference proteome</keyword>
<comment type="caution">
    <text evidence="1">The sequence shown here is derived from an EMBL/GenBank/DDBJ whole genome shotgun (WGS) entry which is preliminary data.</text>
</comment>
<evidence type="ECO:0000313" key="1">
    <source>
        <dbReference type="EMBL" id="MFC3759342.1"/>
    </source>
</evidence>
<proteinExistence type="predicted"/>
<dbReference type="Gene3D" id="3.40.630.30">
    <property type="match status" value="1"/>
</dbReference>
<dbReference type="InterPro" id="IPR016181">
    <property type="entry name" value="Acyl_CoA_acyltransferase"/>
</dbReference>
<organism evidence="1 2">
    <name type="scientific">Tenggerimyces flavus</name>
    <dbReference type="NCBI Taxonomy" id="1708749"/>
    <lineage>
        <taxon>Bacteria</taxon>
        <taxon>Bacillati</taxon>
        <taxon>Actinomycetota</taxon>
        <taxon>Actinomycetes</taxon>
        <taxon>Propionibacteriales</taxon>
        <taxon>Nocardioidaceae</taxon>
        <taxon>Tenggerimyces</taxon>
    </lineage>
</organism>
<dbReference type="EMBL" id="JBHRZH010000001">
    <property type="protein sequence ID" value="MFC3759342.1"/>
    <property type="molecule type" value="Genomic_DNA"/>
</dbReference>
<evidence type="ECO:0000313" key="2">
    <source>
        <dbReference type="Proteomes" id="UP001595699"/>
    </source>
</evidence>
<accession>A0ABV7Y3K9</accession>